<keyword evidence="2" id="KW-1133">Transmembrane helix</keyword>
<dbReference type="EMBL" id="JAUUTY010000001">
    <property type="protein sequence ID" value="KAK1698747.1"/>
    <property type="molecule type" value="Genomic_DNA"/>
</dbReference>
<gene>
    <name evidence="3" type="ORF">QYE76_015444</name>
</gene>
<dbReference type="Proteomes" id="UP001231189">
    <property type="component" value="Unassembled WGS sequence"/>
</dbReference>
<dbReference type="AlphaFoldDB" id="A0AAD8X977"/>
<feature type="compositionally biased region" description="Basic residues" evidence="1">
    <location>
        <begin position="204"/>
        <end position="222"/>
    </location>
</feature>
<evidence type="ECO:0000256" key="1">
    <source>
        <dbReference type="SAM" id="MobiDB-lite"/>
    </source>
</evidence>
<protein>
    <submittedName>
        <fullName evidence="3">Uncharacterized protein</fullName>
    </submittedName>
</protein>
<feature type="transmembrane region" description="Helical" evidence="2">
    <location>
        <begin position="59"/>
        <end position="78"/>
    </location>
</feature>
<organism evidence="3 4">
    <name type="scientific">Lolium multiflorum</name>
    <name type="common">Italian ryegrass</name>
    <name type="synonym">Lolium perenne subsp. multiflorum</name>
    <dbReference type="NCBI Taxonomy" id="4521"/>
    <lineage>
        <taxon>Eukaryota</taxon>
        <taxon>Viridiplantae</taxon>
        <taxon>Streptophyta</taxon>
        <taxon>Embryophyta</taxon>
        <taxon>Tracheophyta</taxon>
        <taxon>Spermatophyta</taxon>
        <taxon>Magnoliopsida</taxon>
        <taxon>Liliopsida</taxon>
        <taxon>Poales</taxon>
        <taxon>Poaceae</taxon>
        <taxon>BOP clade</taxon>
        <taxon>Pooideae</taxon>
        <taxon>Poodae</taxon>
        <taxon>Poeae</taxon>
        <taxon>Poeae Chloroplast Group 2 (Poeae type)</taxon>
        <taxon>Loliodinae</taxon>
        <taxon>Loliinae</taxon>
        <taxon>Lolium</taxon>
    </lineage>
</organism>
<keyword evidence="2" id="KW-0472">Membrane</keyword>
<dbReference type="Pfam" id="PF04827">
    <property type="entry name" value="Plant_tran"/>
    <property type="match status" value="1"/>
</dbReference>
<comment type="caution">
    <text evidence="3">The sequence shown here is derived from an EMBL/GenBank/DDBJ whole genome shotgun (WGS) entry which is preliminary data.</text>
</comment>
<feature type="region of interest" description="Disordered" evidence="1">
    <location>
        <begin position="130"/>
        <end position="161"/>
    </location>
</feature>
<dbReference type="PANTHER" id="PTHR47150:SF5">
    <property type="entry name" value="OS07G0546750 PROTEIN"/>
    <property type="match status" value="1"/>
</dbReference>
<evidence type="ECO:0000313" key="4">
    <source>
        <dbReference type="Proteomes" id="UP001231189"/>
    </source>
</evidence>
<feature type="transmembrane region" description="Helical" evidence="2">
    <location>
        <begin position="84"/>
        <end position="109"/>
    </location>
</feature>
<dbReference type="InterPro" id="IPR006912">
    <property type="entry name" value="Harbinger_derived_prot"/>
</dbReference>
<keyword evidence="2" id="KW-0812">Transmembrane</keyword>
<evidence type="ECO:0000256" key="2">
    <source>
        <dbReference type="SAM" id="Phobius"/>
    </source>
</evidence>
<sequence>MVMFVFVVGVVVMFVTGGIIVVFSFVVGDVVMLVNGVMVVFSFVVGNIVMLVTGVTNGLMVVFVFVVGDVVMLVTGVIGDVMVIFVFVVGDMVMLVTDVTGGAIVVACFEVDDVPMVMMCESAPLSRLGLPPVVPPPPRRQRLPERAVKSAPPPRTEGARRLASDDEMVALLLEDEQAFDDDLREHLLIIASLQDMLDAEAEKRKRPRRGGSRPGRRKSKPRQRMEGHAMLHNDYFADGATHADNFRRRYRMSKGLFMNILHGVREFDPYFKLKLDAVGVLGFSSIQKCTAAMRMLAYGAPADTQDDYLRMSESTAIECMYKFCRAVVGKFGKYYLRGPTEEETARIMAQNAARGFPGMLGSIDCMHWAWKNCPFAWQGIYKGRHGYCSVVLEAVADYDLWIWHSFFGMAGSHNDINVLQRSPVFSRLVEGHAPPCNYEINGHQYTKGYYLADGIYPKWATFVKTISNPSGLKNSHFATRQEACRKDVERAFGVLQAQFAIVRYPALSWSHDQMWEVMQACVIMHNMIIEDDRKNHVRSHVGPYECQGPLAEVDHELPADFADFLAMHAEIRDSNVHEQLQADLVEHLWRIKGNTVAP</sequence>
<dbReference type="PANTHER" id="PTHR47150">
    <property type="entry name" value="OS12G0169200 PROTEIN"/>
    <property type="match status" value="1"/>
</dbReference>
<accession>A0AAD8X977</accession>
<proteinExistence type="predicted"/>
<reference evidence="3" key="1">
    <citation type="submission" date="2023-07" db="EMBL/GenBank/DDBJ databases">
        <title>A chromosome-level genome assembly of Lolium multiflorum.</title>
        <authorList>
            <person name="Chen Y."/>
            <person name="Copetti D."/>
            <person name="Kolliker R."/>
            <person name="Studer B."/>
        </authorList>
    </citation>
    <scope>NUCLEOTIDE SEQUENCE</scope>
    <source>
        <strain evidence="3">02402/16</strain>
        <tissue evidence="3">Leaf</tissue>
    </source>
</reference>
<keyword evidence="4" id="KW-1185">Reference proteome</keyword>
<feature type="transmembrane region" description="Helical" evidence="2">
    <location>
        <begin position="32"/>
        <end position="52"/>
    </location>
</feature>
<evidence type="ECO:0000313" key="3">
    <source>
        <dbReference type="EMBL" id="KAK1698747.1"/>
    </source>
</evidence>
<feature type="transmembrane region" description="Helical" evidence="2">
    <location>
        <begin position="5"/>
        <end position="26"/>
    </location>
</feature>
<name>A0AAD8X977_LOLMU</name>
<feature type="region of interest" description="Disordered" evidence="1">
    <location>
        <begin position="200"/>
        <end position="228"/>
    </location>
</feature>